<sequence length="105" mass="11528">MVGCLRRTTGAGRHGAWGLPVASGFRTGEYRVTVSPAETACRDDHGTPVRKWSVFRRRRQTAGHFVLLSRAPSVMCLDVLPKPGVREAGDVDRPRAAPDRHAPRV</sequence>
<dbReference type="EMBL" id="BAAATJ010000020">
    <property type="protein sequence ID" value="GAA2407859.1"/>
    <property type="molecule type" value="Genomic_DNA"/>
</dbReference>
<gene>
    <name evidence="2" type="ORF">GCM10010420_39960</name>
</gene>
<evidence type="ECO:0000313" key="3">
    <source>
        <dbReference type="Proteomes" id="UP001500058"/>
    </source>
</evidence>
<protein>
    <submittedName>
        <fullName evidence="2">Uncharacterized protein</fullName>
    </submittedName>
</protein>
<evidence type="ECO:0000313" key="2">
    <source>
        <dbReference type="EMBL" id="GAA2407859.1"/>
    </source>
</evidence>
<feature type="region of interest" description="Disordered" evidence="1">
    <location>
        <begin position="84"/>
        <end position="105"/>
    </location>
</feature>
<accession>A0ABP5VQI8</accession>
<keyword evidence="3" id="KW-1185">Reference proteome</keyword>
<reference evidence="3" key="1">
    <citation type="journal article" date="2019" name="Int. J. Syst. Evol. Microbiol.">
        <title>The Global Catalogue of Microorganisms (GCM) 10K type strain sequencing project: providing services to taxonomists for standard genome sequencing and annotation.</title>
        <authorList>
            <consortium name="The Broad Institute Genomics Platform"/>
            <consortium name="The Broad Institute Genome Sequencing Center for Infectious Disease"/>
            <person name="Wu L."/>
            <person name="Ma J."/>
        </authorList>
    </citation>
    <scope>NUCLEOTIDE SEQUENCE [LARGE SCALE GENOMIC DNA]</scope>
    <source>
        <strain evidence="3">JCM 6921</strain>
    </source>
</reference>
<dbReference type="Proteomes" id="UP001500058">
    <property type="component" value="Unassembled WGS sequence"/>
</dbReference>
<evidence type="ECO:0000256" key="1">
    <source>
        <dbReference type="SAM" id="MobiDB-lite"/>
    </source>
</evidence>
<comment type="caution">
    <text evidence="2">The sequence shown here is derived from an EMBL/GenBank/DDBJ whole genome shotgun (WGS) entry which is preliminary data.</text>
</comment>
<organism evidence="2 3">
    <name type="scientific">Streptomyces glaucosporus</name>
    <dbReference type="NCBI Taxonomy" id="284044"/>
    <lineage>
        <taxon>Bacteria</taxon>
        <taxon>Bacillati</taxon>
        <taxon>Actinomycetota</taxon>
        <taxon>Actinomycetes</taxon>
        <taxon>Kitasatosporales</taxon>
        <taxon>Streptomycetaceae</taxon>
        <taxon>Streptomyces</taxon>
    </lineage>
</organism>
<proteinExistence type="predicted"/>
<name>A0ABP5VQI8_9ACTN</name>